<proteinExistence type="predicted"/>
<accession>A0AAE0IK84</accession>
<feature type="compositionally biased region" description="Polar residues" evidence="1">
    <location>
        <begin position="68"/>
        <end position="77"/>
    </location>
</feature>
<organism evidence="2 3">
    <name type="scientific">Apodospora peruviana</name>
    <dbReference type="NCBI Taxonomy" id="516989"/>
    <lineage>
        <taxon>Eukaryota</taxon>
        <taxon>Fungi</taxon>
        <taxon>Dikarya</taxon>
        <taxon>Ascomycota</taxon>
        <taxon>Pezizomycotina</taxon>
        <taxon>Sordariomycetes</taxon>
        <taxon>Sordariomycetidae</taxon>
        <taxon>Sordariales</taxon>
        <taxon>Lasiosphaeriaceae</taxon>
        <taxon>Apodospora</taxon>
    </lineage>
</organism>
<keyword evidence="3" id="KW-1185">Reference proteome</keyword>
<evidence type="ECO:0000313" key="3">
    <source>
        <dbReference type="Proteomes" id="UP001283341"/>
    </source>
</evidence>
<dbReference type="EMBL" id="JAUEDM010000002">
    <property type="protein sequence ID" value="KAK3326423.1"/>
    <property type="molecule type" value="Genomic_DNA"/>
</dbReference>
<dbReference type="Proteomes" id="UP001283341">
    <property type="component" value="Unassembled WGS sequence"/>
</dbReference>
<feature type="region of interest" description="Disordered" evidence="1">
    <location>
        <begin position="18"/>
        <end position="100"/>
    </location>
</feature>
<reference evidence="2" key="2">
    <citation type="submission" date="2023-06" db="EMBL/GenBank/DDBJ databases">
        <authorList>
            <consortium name="Lawrence Berkeley National Laboratory"/>
            <person name="Haridas S."/>
            <person name="Hensen N."/>
            <person name="Bonometti L."/>
            <person name="Westerberg I."/>
            <person name="Brannstrom I.O."/>
            <person name="Guillou S."/>
            <person name="Cros-Aarteil S."/>
            <person name="Calhoun S."/>
            <person name="Kuo A."/>
            <person name="Mondo S."/>
            <person name="Pangilinan J."/>
            <person name="Riley R."/>
            <person name="Labutti K."/>
            <person name="Andreopoulos B."/>
            <person name="Lipzen A."/>
            <person name="Chen C."/>
            <person name="Yanf M."/>
            <person name="Daum C."/>
            <person name="Ng V."/>
            <person name="Clum A."/>
            <person name="Steindorff A."/>
            <person name="Ohm R."/>
            <person name="Martin F."/>
            <person name="Silar P."/>
            <person name="Natvig D."/>
            <person name="Lalanne C."/>
            <person name="Gautier V."/>
            <person name="Ament-Velasquez S.L."/>
            <person name="Kruys A."/>
            <person name="Hutchinson M.I."/>
            <person name="Powell A.J."/>
            <person name="Barry K."/>
            <person name="Miller A.N."/>
            <person name="Grigoriev I.V."/>
            <person name="Debuchy R."/>
            <person name="Gladieux P."/>
            <person name="Thoren M.H."/>
            <person name="Johannesson H."/>
        </authorList>
    </citation>
    <scope>NUCLEOTIDE SEQUENCE</scope>
    <source>
        <strain evidence="2">CBS 118394</strain>
    </source>
</reference>
<feature type="compositionally biased region" description="Low complexity" evidence="1">
    <location>
        <begin position="18"/>
        <end position="54"/>
    </location>
</feature>
<reference evidence="2" key="1">
    <citation type="journal article" date="2023" name="Mol. Phylogenet. Evol.">
        <title>Genome-scale phylogeny and comparative genomics of the fungal order Sordariales.</title>
        <authorList>
            <person name="Hensen N."/>
            <person name="Bonometti L."/>
            <person name="Westerberg I."/>
            <person name="Brannstrom I.O."/>
            <person name="Guillou S."/>
            <person name="Cros-Aarteil S."/>
            <person name="Calhoun S."/>
            <person name="Haridas S."/>
            <person name="Kuo A."/>
            <person name="Mondo S."/>
            <person name="Pangilinan J."/>
            <person name="Riley R."/>
            <person name="LaButti K."/>
            <person name="Andreopoulos B."/>
            <person name="Lipzen A."/>
            <person name="Chen C."/>
            <person name="Yan M."/>
            <person name="Daum C."/>
            <person name="Ng V."/>
            <person name="Clum A."/>
            <person name="Steindorff A."/>
            <person name="Ohm R.A."/>
            <person name="Martin F."/>
            <person name="Silar P."/>
            <person name="Natvig D.O."/>
            <person name="Lalanne C."/>
            <person name="Gautier V."/>
            <person name="Ament-Velasquez S.L."/>
            <person name="Kruys A."/>
            <person name="Hutchinson M.I."/>
            <person name="Powell A.J."/>
            <person name="Barry K."/>
            <person name="Miller A.N."/>
            <person name="Grigoriev I.V."/>
            <person name="Debuchy R."/>
            <person name="Gladieux P."/>
            <person name="Hiltunen Thoren M."/>
            <person name="Johannesson H."/>
        </authorList>
    </citation>
    <scope>NUCLEOTIDE SEQUENCE</scope>
    <source>
        <strain evidence="2">CBS 118394</strain>
    </source>
</reference>
<feature type="region of interest" description="Disordered" evidence="1">
    <location>
        <begin position="211"/>
        <end position="236"/>
    </location>
</feature>
<evidence type="ECO:0000256" key="1">
    <source>
        <dbReference type="SAM" id="MobiDB-lite"/>
    </source>
</evidence>
<protein>
    <submittedName>
        <fullName evidence="2">Uncharacterized protein</fullName>
    </submittedName>
</protein>
<name>A0AAE0IK84_9PEZI</name>
<gene>
    <name evidence="2" type="ORF">B0H66DRAFT_600547</name>
</gene>
<evidence type="ECO:0000313" key="2">
    <source>
        <dbReference type="EMBL" id="KAK3326423.1"/>
    </source>
</evidence>
<dbReference type="AlphaFoldDB" id="A0AAE0IK84"/>
<comment type="caution">
    <text evidence="2">The sequence shown here is derived from an EMBL/GenBank/DDBJ whole genome shotgun (WGS) entry which is preliminary data.</text>
</comment>
<sequence>MPTTPIFSFGQHDASSSLYRPVVSSPLSSSPIRASSASPPPLSSSSSQTTMSSPFTARDPNTCCLRDIQTSPVSGSEQPLFGEKSSSSSSSGVKFKYANRNVRPNPVVQKREDKQEGRRRLFLQNVRQRADDKKWDRRGGENELLKLEWSRLTHELRKAKDSDLEGFVMEEEIEDEPEILQDHVENDFDMDAMLVDAIERQEEAEIEAIISELPTTPTSNQTQQQPEEAQHHFYSEDDDYDSIFMDFLSSEREQSGQSMTLSQDVEML</sequence>
<feature type="compositionally biased region" description="Low complexity" evidence="1">
    <location>
        <begin position="211"/>
        <end position="226"/>
    </location>
</feature>